<name>A0A200HZ95_9ENTE</name>
<dbReference type="EMBL" id="NIBL01000002">
    <property type="protein sequence ID" value="OUZ18126.1"/>
    <property type="molecule type" value="Genomic_DNA"/>
</dbReference>
<accession>A0A200HZ95</accession>
<evidence type="ECO:0000313" key="1">
    <source>
        <dbReference type="EMBL" id="OUZ18126.1"/>
    </source>
</evidence>
<dbReference type="Proteomes" id="UP000252800">
    <property type="component" value="Unassembled WGS sequence"/>
</dbReference>
<dbReference type="AlphaFoldDB" id="A0A200HZ95"/>
<dbReference type="Proteomes" id="UP000196503">
    <property type="component" value="Unassembled WGS sequence"/>
</dbReference>
<evidence type="ECO:0000313" key="3">
    <source>
        <dbReference type="Proteomes" id="UP000196503"/>
    </source>
</evidence>
<dbReference type="EMBL" id="LEOY01000012">
    <property type="protein sequence ID" value="RBR28902.1"/>
    <property type="molecule type" value="Genomic_DNA"/>
</dbReference>
<evidence type="ECO:0000313" key="2">
    <source>
        <dbReference type="EMBL" id="RBR28902.1"/>
    </source>
</evidence>
<gene>
    <name evidence="1" type="ORF">A5869_001608</name>
    <name evidence="2" type="ORF">EB18_01519</name>
</gene>
<reference evidence="2 4" key="1">
    <citation type="submission" date="2015-06" db="EMBL/GenBank/DDBJ databases">
        <title>The Genome Sequence of Enterococcus cecorum 170AEA1.</title>
        <authorList>
            <consortium name="The Broad Institute Genomics Platform"/>
            <consortium name="The Broad Institute Genome Sequencing Center for Infectious Disease"/>
            <person name="Earl A.M."/>
            <person name="Van Tyne D."/>
            <person name="Lebreton F."/>
            <person name="Saavedra J.T."/>
            <person name="Gilmore M.S."/>
            <person name="Manson McGuire A."/>
            <person name="Clock S."/>
            <person name="Crupain M."/>
            <person name="Rangan U."/>
            <person name="Young S."/>
            <person name="Abouelleil A."/>
            <person name="Cao P."/>
            <person name="Chapman S.B."/>
            <person name="Griggs A."/>
            <person name="Priest M."/>
            <person name="Shea T."/>
            <person name="Wortman J."/>
            <person name="Nusbaum C."/>
            <person name="Birren B."/>
        </authorList>
    </citation>
    <scope>NUCLEOTIDE SEQUENCE [LARGE SCALE GENOMIC DNA]</scope>
    <source>
        <strain evidence="2 4">170AEA1</strain>
    </source>
</reference>
<evidence type="ECO:0000313" key="4">
    <source>
        <dbReference type="Proteomes" id="UP000252800"/>
    </source>
</evidence>
<proteinExistence type="predicted"/>
<reference evidence="1 3" key="2">
    <citation type="submission" date="2017-05" db="EMBL/GenBank/DDBJ databases">
        <title>The Genome Sequence of Enterococcus faecium 2D5_DIV0622.</title>
        <authorList>
            <consortium name="The Broad Institute Genomics Platform"/>
            <consortium name="The Broad Institute Genomic Center for Infectious Diseases"/>
            <person name="Earl A."/>
            <person name="Manson A."/>
            <person name="Schwartman J."/>
            <person name="Gilmore M."/>
            <person name="Abouelleil A."/>
            <person name="Cao P."/>
            <person name="Chapman S."/>
            <person name="Cusick C."/>
            <person name="Shea T."/>
            <person name="Young S."/>
            <person name="Neafsey D."/>
            <person name="Nusbaum C."/>
            <person name="Birren B."/>
        </authorList>
    </citation>
    <scope>NUCLEOTIDE SEQUENCE [LARGE SCALE GENOMIC DNA]</scope>
    <source>
        <strain evidence="1 3">2D5_DIV0622</strain>
    </source>
</reference>
<protein>
    <submittedName>
        <fullName evidence="1">Uncharacterized protein</fullName>
    </submittedName>
</protein>
<organism evidence="1 3">
    <name type="scientific">Enterococcus cecorum</name>
    <dbReference type="NCBI Taxonomy" id="44008"/>
    <lineage>
        <taxon>Bacteria</taxon>
        <taxon>Bacillati</taxon>
        <taxon>Bacillota</taxon>
        <taxon>Bacilli</taxon>
        <taxon>Lactobacillales</taxon>
        <taxon>Enterococcaceae</taxon>
        <taxon>Enterococcus</taxon>
    </lineage>
</organism>
<comment type="caution">
    <text evidence="1">The sequence shown here is derived from an EMBL/GenBank/DDBJ whole genome shotgun (WGS) entry which is preliminary data.</text>
</comment>
<sequence length="30" mass="3241">MKAVKTILHWVSLILIGLVGGMGGDLKDFQ</sequence>